<feature type="non-terminal residue" evidence="1">
    <location>
        <position position="107"/>
    </location>
</feature>
<feature type="non-terminal residue" evidence="1">
    <location>
        <position position="1"/>
    </location>
</feature>
<evidence type="ECO:0000313" key="1">
    <source>
        <dbReference type="EMBL" id="GFD52383.1"/>
    </source>
</evidence>
<comment type="caution">
    <text evidence="1">The sequence shown here is derived from an EMBL/GenBank/DDBJ whole genome shotgun (WGS) entry which is preliminary data.</text>
</comment>
<proteinExistence type="predicted"/>
<dbReference type="EMBL" id="BKCJ011781508">
    <property type="protein sequence ID" value="GFD52383.1"/>
    <property type="molecule type" value="Genomic_DNA"/>
</dbReference>
<protein>
    <submittedName>
        <fullName evidence="1">Uncharacterized protein</fullName>
    </submittedName>
</protein>
<organism evidence="1">
    <name type="scientific">Tanacetum cinerariifolium</name>
    <name type="common">Dalmatian daisy</name>
    <name type="synonym">Chrysanthemum cinerariifolium</name>
    <dbReference type="NCBI Taxonomy" id="118510"/>
    <lineage>
        <taxon>Eukaryota</taxon>
        <taxon>Viridiplantae</taxon>
        <taxon>Streptophyta</taxon>
        <taxon>Embryophyta</taxon>
        <taxon>Tracheophyta</taxon>
        <taxon>Spermatophyta</taxon>
        <taxon>Magnoliopsida</taxon>
        <taxon>eudicotyledons</taxon>
        <taxon>Gunneridae</taxon>
        <taxon>Pentapetalae</taxon>
        <taxon>asterids</taxon>
        <taxon>campanulids</taxon>
        <taxon>Asterales</taxon>
        <taxon>Asteraceae</taxon>
        <taxon>Asteroideae</taxon>
        <taxon>Anthemideae</taxon>
        <taxon>Anthemidinae</taxon>
        <taxon>Tanacetum</taxon>
    </lineage>
</organism>
<gene>
    <name evidence="1" type="ORF">Tci_924352</name>
</gene>
<name>A0A699WZY9_TANCI</name>
<reference evidence="1" key="1">
    <citation type="journal article" date="2019" name="Sci. Rep.">
        <title>Draft genome of Tanacetum cinerariifolium, the natural source of mosquito coil.</title>
        <authorList>
            <person name="Yamashiro T."/>
            <person name="Shiraishi A."/>
            <person name="Satake H."/>
            <person name="Nakayama K."/>
        </authorList>
    </citation>
    <scope>NUCLEOTIDE SEQUENCE</scope>
</reference>
<accession>A0A699WZY9</accession>
<dbReference type="AlphaFoldDB" id="A0A699WZY9"/>
<sequence>VHDVIERSDVFRATVLVAQIVGVLPDVQTEDRRVAVHQRAVLVAAAFHDQCLFRGYAQPSPAAAETGQRGFGERILEGLYTAQLLVNGLGQRPGWQTAALGAHDVPE</sequence>